<keyword evidence="3 6" id="KW-0808">Transferase</keyword>
<keyword evidence="9" id="KW-1185">Reference proteome</keyword>
<comment type="caution">
    <text evidence="6">Lacks conserved residue(s) required for the propagation of feature annotation.</text>
</comment>
<feature type="binding site" evidence="6">
    <location>
        <begin position="21"/>
        <end position="23"/>
    </location>
    <ligand>
        <name>NAD(+)</name>
        <dbReference type="ChEBI" id="CHEBI:57540"/>
    </ligand>
</feature>
<keyword evidence="1 6" id="KW-1277">Toxin-antitoxin system</keyword>
<dbReference type="Pfam" id="PF14487">
    <property type="entry name" value="DarT"/>
    <property type="match status" value="1"/>
</dbReference>
<keyword evidence="5 6" id="KW-0238">DNA-binding</keyword>
<evidence type="ECO:0000313" key="9">
    <source>
        <dbReference type="Proteomes" id="UP000284779"/>
    </source>
</evidence>
<organism evidence="8 9">
    <name type="scientific">Eubacterium ventriosum</name>
    <dbReference type="NCBI Taxonomy" id="39496"/>
    <lineage>
        <taxon>Bacteria</taxon>
        <taxon>Bacillati</taxon>
        <taxon>Bacillota</taxon>
        <taxon>Clostridia</taxon>
        <taxon>Eubacteriales</taxon>
        <taxon>Eubacteriaceae</taxon>
        <taxon>Eubacterium</taxon>
    </lineage>
</organism>
<gene>
    <name evidence="8" type="ORF">DW944_09975</name>
</gene>
<dbReference type="InterPro" id="IPR029494">
    <property type="entry name" value="DarT"/>
</dbReference>
<evidence type="ECO:0000256" key="4">
    <source>
        <dbReference type="ARBA" id="ARBA00022695"/>
    </source>
</evidence>
<proteinExistence type="inferred from homology"/>
<name>A0A413R5Y5_9FIRM</name>
<dbReference type="Proteomes" id="UP000284779">
    <property type="component" value="Unassembled WGS sequence"/>
</dbReference>
<evidence type="ECO:0000313" key="8">
    <source>
        <dbReference type="EMBL" id="RHA17248.1"/>
    </source>
</evidence>
<comment type="catalytic activity">
    <reaction evidence="6">
        <text>a thymidine in DNA + NAD(+) = an N-(ADP-alpha-D-ribosyl)-thymidine in DNA + nicotinamide + H(+)</text>
        <dbReference type="Rhea" id="RHEA:71651"/>
        <dbReference type="Rhea" id="RHEA-COMP:13556"/>
        <dbReference type="Rhea" id="RHEA-COMP:18051"/>
        <dbReference type="ChEBI" id="CHEBI:15378"/>
        <dbReference type="ChEBI" id="CHEBI:17154"/>
        <dbReference type="ChEBI" id="CHEBI:57540"/>
        <dbReference type="ChEBI" id="CHEBI:137386"/>
        <dbReference type="ChEBI" id="CHEBI:191199"/>
    </reaction>
</comment>
<sequence>MNNKEQILAFAKERGIEHFIHFTNVLNLPSILSQGLLPRSTLDYNLCDYIHNDDLRLDGLEESISVSITSPNYKMFYKLRCDNPSQNWVVLVLDATQILNLDCAFCYTNAAHSSVSSISLSERRKYSTFKTLFNERQDKPSRSEMGLCSYEPTDPQAEILVFNSIPISAIEFVFFNDGDIMEQYAPLLNNANIAFKREEGYYYPRHDFRFWQ</sequence>
<dbReference type="AlphaFoldDB" id="A0A413R5Y5"/>
<keyword evidence="4 6" id="KW-0548">Nucleotidyltransferase</keyword>
<protein>
    <submittedName>
        <fullName evidence="8">DUF4433 domain-containing protein</fullName>
    </submittedName>
</protein>
<feature type="binding site" evidence="6">
    <location>
        <position position="56"/>
    </location>
    <ligand>
        <name>NAD(+)</name>
        <dbReference type="ChEBI" id="CHEBI:57540"/>
    </ligand>
</feature>
<feature type="domain" description="DarT" evidence="7">
    <location>
        <begin position="17"/>
        <end position="203"/>
    </location>
</feature>
<evidence type="ECO:0000256" key="2">
    <source>
        <dbReference type="ARBA" id="ARBA00022676"/>
    </source>
</evidence>
<dbReference type="EMBL" id="QSFD01000010">
    <property type="protein sequence ID" value="RHA17248.1"/>
    <property type="molecule type" value="Genomic_DNA"/>
</dbReference>
<evidence type="ECO:0000256" key="1">
    <source>
        <dbReference type="ARBA" id="ARBA00022649"/>
    </source>
</evidence>
<evidence type="ECO:0000256" key="3">
    <source>
        <dbReference type="ARBA" id="ARBA00022679"/>
    </source>
</evidence>
<feature type="active site" description="Proton acceptor" evidence="6">
    <location>
        <position position="56"/>
    </location>
</feature>
<dbReference type="GO" id="GO:0003677">
    <property type="term" value="F:DNA binding"/>
    <property type="evidence" value="ECO:0007669"/>
    <property type="project" value="UniProtKB-UniRule"/>
</dbReference>
<dbReference type="RefSeq" id="WP_117971233.1">
    <property type="nucleotide sequence ID" value="NZ_CAUBDO010000009.1"/>
</dbReference>
<evidence type="ECO:0000259" key="7">
    <source>
        <dbReference type="PROSITE" id="PS52018"/>
    </source>
</evidence>
<comment type="caution">
    <text evidence="8">The sequence shown here is derived from an EMBL/GenBank/DDBJ whole genome shotgun (WGS) entry which is preliminary data.</text>
</comment>
<accession>A0A413R5Y5</accession>
<keyword evidence="2 6" id="KW-0328">Glycosyltransferase</keyword>
<reference evidence="8 9" key="1">
    <citation type="submission" date="2018-08" db="EMBL/GenBank/DDBJ databases">
        <title>A genome reference for cultivated species of the human gut microbiota.</title>
        <authorList>
            <person name="Zou Y."/>
            <person name="Xue W."/>
            <person name="Luo G."/>
        </authorList>
    </citation>
    <scope>NUCLEOTIDE SEQUENCE [LARGE SCALE GENOMIC DNA]</scope>
    <source>
        <strain evidence="8 9">AM44-11BH</strain>
    </source>
</reference>
<evidence type="ECO:0000256" key="5">
    <source>
        <dbReference type="ARBA" id="ARBA00023125"/>
    </source>
</evidence>
<evidence type="ECO:0000256" key="6">
    <source>
        <dbReference type="PROSITE-ProRule" id="PRU01362"/>
    </source>
</evidence>
<dbReference type="GO" id="GO:0016757">
    <property type="term" value="F:glycosyltransferase activity"/>
    <property type="evidence" value="ECO:0007669"/>
    <property type="project" value="UniProtKB-UniRule"/>
</dbReference>
<dbReference type="GO" id="GO:0016779">
    <property type="term" value="F:nucleotidyltransferase activity"/>
    <property type="evidence" value="ECO:0007669"/>
    <property type="project" value="UniProtKB-UniRule"/>
</dbReference>
<dbReference type="PROSITE" id="PS52018">
    <property type="entry name" value="DART"/>
    <property type="match status" value="1"/>
</dbReference>
<comment type="similarity">
    <text evidence="6">Belongs to the DarT ADP-ribosyltransferase family.</text>
</comment>
<feature type="active site" evidence="6">
    <location>
        <position position="158"/>
    </location>
</feature>